<evidence type="ECO:0000259" key="8">
    <source>
        <dbReference type="PROSITE" id="PS50110"/>
    </source>
</evidence>
<dbReference type="InterPro" id="IPR001867">
    <property type="entry name" value="OmpR/PhoB-type_DNA-bd"/>
</dbReference>
<dbReference type="SUPFAM" id="SSF52172">
    <property type="entry name" value="CheY-like"/>
    <property type="match status" value="1"/>
</dbReference>
<dbReference type="PATRIC" id="fig|101510.16.peg.3176"/>
<feature type="domain" description="Response regulatory" evidence="8">
    <location>
        <begin position="2"/>
        <end position="116"/>
    </location>
</feature>
<dbReference type="eggNOG" id="COG0745">
    <property type="taxonomic scope" value="Bacteria"/>
</dbReference>
<name>Q0SBZ2_RHOJR</name>
<accession>Q0SBZ2</accession>
<keyword evidence="2" id="KW-0902">Two-component regulatory system</keyword>
<evidence type="ECO:0000313" key="11">
    <source>
        <dbReference type="Proteomes" id="UP000008710"/>
    </source>
</evidence>
<dbReference type="AlphaFoldDB" id="Q0SBZ2"/>
<evidence type="ECO:0000256" key="3">
    <source>
        <dbReference type="ARBA" id="ARBA00023015"/>
    </source>
</evidence>
<dbReference type="EMBL" id="CP000431">
    <property type="protein sequence ID" value="ABG94944.1"/>
    <property type="molecule type" value="Genomic_DNA"/>
</dbReference>
<dbReference type="InterPro" id="IPR011006">
    <property type="entry name" value="CheY-like_superfamily"/>
</dbReference>
<dbReference type="InterPro" id="IPR036388">
    <property type="entry name" value="WH-like_DNA-bd_sf"/>
</dbReference>
<dbReference type="PROSITE" id="PS50110">
    <property type="entry name" value="RESPONSE_REGULATORY"/>
    <property type="match status" value="1"/>
</dbReference>
<dbReference type="OrthoDB" id="5242569at2"/>
<dbReference type="InterPro" id="IPR001789">
    <property type="entry name" value="Sig_transdc_resp-reg_receiver"/>
</dbReference>
<keyword evidence="1" id="KW-0597">Phosphoprotein</keyword>
<dbReference type="CDD" id="cd00383">
    <property type="entry name" value="trans_reg_C"/>
    <property type="match status" value="1"/>
</dbReference>
<evidence type="ECO:0000256" key="4">
    <source>
        <dbReference type="ARBA" id="ARBA00023125"/>
    </source>
</evidence>
<proteinExistence type="predicted"/>
<dbReference type="PANTHER" id="PTHR48111">
    <property type="entry name" value="REGULATOR OF RPOS"/>
    <property type="match status" value="1"/>
</dbReference>
<sequence length="235" mass="26185">MRVLVVEDEARLANVVRRGLELEGFVVVTAATGEDGLWHATEDTFDAIVLNIMLPGLNGYEIVRALRAKQIWTPILMLTAKDGEYDQADAFDLGADDYLVKPFSFVVLVARLRALVRRAAPARPVLLTAGDLSLDPARRRVMRGNEELALTPREFGVLEFLLRNPDTALTKGEILRNVWDAHYDGDENIVEVYVGYLRRKIDAPFGAHTIDTVRGVGYRLTTRPETPESPESPEG</sequence>
<dbReference type="PROSITE" id="PS51755">
    <property type="entry name" value="OMPR_PHOB"/>
    <property type="match status" value="1"/>
</dbReference>
<dbReference type="SMART" id="SM00862">
    <property type="entry name" value="Trans_reg_C"/>
    <property type="match status" value="1"/>
</dbReference>
<evidence type="ECO:0000256" key="6">
    <source>
        <dbReference type="PROSITE-ProRule" id="PRU00169"/>
    </source>
</evidence>
<dbReference type="PANTHER" id="PTHR48111:SF36">
    <property type="entry name" value="TRANSCRIPTIONAL REGULATORY PROTEIN CUTR"/>
    <property type="match status" value="1"/>
</dbReference>
<dbReference type="Pfam" id="PF00072">
    <property type="entry name" value="Response_reg"/>
    <property type="match status" value="1"/>
</dbReference>
<dbReference type="HOGENOM" id="CLU_000445_30_1_11"/>
<feature type="domain" description="OmpR/PhoB-type" evidence="9">
    <location>
        <begin position="124"/>
        <end position="222"/>
    </location>
</feature>
<gene>
    <name evidence="10" type="ordered locus">RHA1_ro03141</name>
</gene>
<protein>
    <submittedName>
        <fullName evidence="10">Transcriptional regulator</fullName>
    </submittedName>
</protein>
<comment type="caution">
    <text evidence="6">Lacks conserved residue(s) required for the propagation of feature annotation.</text>
</comment>
<dbReference type="GO" id="GO:0006355">
    <property type="term" value="P:regulation of DNA-templated transcription"/>
    <property type="evidence" value="ECO:0007669"/>
    <property type="project" value="InterPro"/>
</dbReference>
<evidence type="ECO:0000256" key="2">
    <source>
        <dbReference type="ARBA" id="ARBA00023012"/>
    </source>
</evidence>
<keyword evidence="4 7" id="KW-0238">DNA-binding</keyword>
<evidence type="ECO:0000256" key="5">
    <source>
        <dbReference type="ARBA" id="ARBA00023163"/>
    </source>
</evidence>
<evidence type="ECO:0000313" key="10">
    <source>
        <dbReference type="EMBL" id="ABG94944.1"/>
    </source>
</evidence>
<dbReference type="Gene3D" id="1.10.10.10">
    <property type="entry name" value="Winged helix-like DNA-binding domain superfamily/Winged helix DNA-binding domain"/>
    <property type="match status" value="1"/>
</dbReference>
<dbReference type="SMART" id="SM00448">
    <property type="entry name" value="REC"/>
    <property type="match status" value="1"/>
</dbReference>
<reference evidence="11" key="1">
    <citation type="journal article" date="2006" name="Proc. Natl. Acad. Sci. U.S.A.">
        <title>The complete genome of Rhodococcus sp. RHA1 provides insights into a catabolic powerhouse.</title>
        <authorList>
            <person name="McLeod M.P."/>
            <person name="Warren R.L."/>
            <person name="Hsiao W.W.L."/>
            <person name="Araki N."/>
            <person name="Myhre M."/>
            <person name="Fernandes C."/>
            <person name="Miyazawa D."/>
            <person name="Wong W."/>
            <person name="Lillquist A.L."/>
            <person name="Wang D."/>
            <person name="Dosanjh M."/>
            <person name="Hara H."/>
            <person name="Petrescu A."/>
            <person name="Morin R.D."/>
            <person name="Yang G."/>
            <person name="Stott J.M."/>
            <person name="Schein J.E."/>
            <person name="Shin H."/>
            <person name="Smailus D."/>
            <person name="Siddiqui A.S."/>
            <person name="Marra M.A."/>
            <person name="Jones S.J.M."/>
            <person name="Holt R."/>
            <person name="Brinkman F.S.L."/>
            <person name="Miyauchi K."/>
            <person name="Fukuda M."/>
            <person name="Davies J.E."/>
            <person name="Mohn W.W."/>
            <person name="Eltis L.D."/>
        </authorList>
    </citation>
    <scope>NUCLEOTIDE SEQUENCE [LARGE SCALE GENOMIC DNA]</scope>
    <source>
        <strain evidence="11">RHA1</strain>
    </source>
</reference>
<dbReference type="FunFam" id="3.40.50.2300:FF:000001">
    <property type="entry name" value="DNA-binding response regulator PhoB"/>
    <property type="match status" value="1"/>
</dbReference>
<dbReference type="InterPro" id="IPR039420">
    <property type="entry name" value="WalR-like"/>
</dbReference>
<dbReference type="GO" id="GO:0000976">
    <property type="term" value="F:transcription cis-regulatory region binding"/>
    <property type="evidence" value="ECO:0007669"/>
    <property type="project" value="TreeGrafter"/>
</dbReference>
<dbReference type="KEGG" id="rha:RHA1_ro03141"/>
<organism evidence="10 11">
    <name type="scientific">Rhodococcus jostii (strain RHA1)</name>
    <dbReference type="NCBI Taxonomy" id="101510"/>
    <lineage>
        <taxon>Bacteria</taxon>
        <taxon>Bacillati</taxon>
        <taxon>Actinomycetota</taxon>
        <taxon>Actinomycetes</taxon>
        <taxon>Mycobacteriales</taxon>
        <taxon>Nocardiaceae</taxon>
        <taxon>Rhodococcus</taxon>
    </lineage>
</organism>
<evidence type="ECO:0000256" key="7">
    <source>
        <dbReference type="PROSITE-ProRule" id="PRU01091"/>
    </source>
</evidence>
<keyword evidence="3" id="KW-0805">Transcription regulation</keyword>
<dbReference type="GO" id="GO:0000156">
    <property type="term" value="F:phosphorelay response regulator activity"/>
    <property type="evidence" value="ECO:0007669"/>
    <property type="project" value="TreeGrafter"/>
</dbReference>
<dbReference type="GO" id="GO:0032993">
    <property type="term" value="C:protein-DNA complex"/>
    <property type="evidence" value="ECO:0007669"/>
    <property type="project" value="TreeGrafter"/>
</dbReference>
<dbReference type="Gene3D" id="3.40.50.2300">
    <property type="match status" value="1"/>
</dbReference>
<evidence type="ECO:0000256" key="1">
    <source>
        <dbReference type="ARBA" id="ARBA00022553"/>
    </source>
</evidence>
<dbReference type="RefSeq" id="WP_011595804.1">
    <property type="nucleotide sequence ID" value="NC_008268.1"/>
</dbReference>
<dbReference type="Pfam" id="PF00486">
    <property type="entry name" value="Trans_reg_C"/>
    <property type="match status" value="1"/>
</dbReference>
<evidence type="ECO:0000259" key="9">
    <source>
        <dbReference type="PROSITE" id="PS51755"/>
    </source>
</evidence>
<dbReference type="Proteomes" id="UP000008710">
    <property type="component" value="Chromosome"/>
</dbReference>
<keyword evidence="5" id="KW-0804">Transcription</keyword>
<dbReference type="FunFam" id="1.10.10.10:FF:000005">
    <property type="entry name" value="Two-component system response regulator"/>
    <property type="match status" value="1"/>
</dbReference>
<feature type="DNA-binding region" description="OmpR/PhoB-type" evidence="7">
    <location>
        <begin position="124"/>
        <end position="222"/>
    </location>
</feature>
<dbReference type="GO" id="GO:0005829">
    <property type="term" value="C:cytosol"/>
    <property type="evidence" value="ECO:0007669"/>
    <property type="project" value="TreeGrafter"/>
</dbReference>